<dbReference type="Pfam" id="PF13094">
    <property type="entry name" value="CENP-Q"/>
    <property type="match status" value="1"/>
</dbReference>
<keyword evidence="4" id="KW-1185">Reference proteome</keyword>
<evidence type="ECO:0000256" key="2">
    <source>
        <dbReference type="SAM" id="MobiDB-lite"/>
    </source>
</evidence>
<feature type="region of interest" description="Disordered" evidence="2">
    <location>
        <begin position="54"/>
        <end position="87"/>
    </location>
</feature>
<organism evidence="3 4">
    <name type="scientific">Candida orthopsilosis (strain 90-125)</name>
    <name type="common">Yeast</name>
    <dbReference type="NCBI Taxonomy" id="1136231"/>
    <lineage>
        <taxon>Eukaryota</taxon>
        <taxon>Fungi</taxon>
        <taxon>Dikarya</taxon>
        <taxon>Ascomycota</taxon>
        <taxon>Saccharomycotina</taxon>
        <taxon>Pichiomycetes</taxon>
        <taxon>Debaryomycetaceae</taxon>
        <taxon>Candida/Lodderomyces clade</taxon>
        <taxon>Candida</taxon>
    </lineage>
</organism>
<name>H8WYS0_CANO9</name>
<sequence>MKSHTDLGKKRLEGKYSFNMSKVVPQTTLHREFPQQTGVSELFTKGKSLHYENPEVELSVKRQKRANSSDESGFTGLDPSSSPRRSRDQVIVHNWQTPDDLLIQSMNNIFSIAISKTINKAIEDEVPRDVRHQISKQLFNCWNQGVNPESFRSRLKVTKLPSPSKLTLDSDLPSESVQVNNTLNIQELGTKQKVLNAYLEEETQQLEDLKQYLSELESGLSRDKSTLRQYRQSVEEAFSSMDTEISDLEQNMRLDQFEEAEDEVVSLDNHENISDFDANKDPDIRTRLEPLQFKLETMLDDTTTLRSFNDRLESVYNLLD</sequence>
<dbReference type="InterPro" id="IPR025212">
    <property type="entry name" value="CAD_CENP-Q"/>
</dbReference>
<evidence type="ECO:0000256" key="1">
    <source>
        <dbReference type="SAM" id="Coils"/>
    </source>
</evidence>
<evidence type="ECO:0000313" key="3">
    <source>
        <dbReference type="EMBL" id="CCG21552.1"/>
    </source>
</evidence>
<protein>
    <submittedName>
        <fullName evidence="3">Uncharacterized protein</fullName>
    </submittedName>
</protein>
<dbReference type="OrthoDB" id="4025332at2759"/>
<dbReference type="KEGG" id="cot:CORT_0A11670"/>
<proteinExistence type="predicted"/>
<dbReference type="GeneID" id="14537281"/>
<dbReference type="EMBL" id="HE681719">
    <property type="protein sequence ID" value="CCG21552.1"/>
    <property type="molecule type" value="Genomic_DNA"/>
</dbReference>
<dbReference type="AlphaFoldDB" id="H8WYS0"/>
<accession>H8WYS0</accession>
<feature type="coiled-coil region" evidence="1">
    <location>
        <begin position="199"/>
        <end position="251"/>
    </location>
</feature>
<dbReference type="RefSeq" id="XP_003866990.1">
    <property type="nucleotide sequence ID" value="XM_003866942.1"/>
</dbReference>
<dbReference type="Proteomes" id="UP000005018">
    <property type="component" value="Chromosome 1"/>
</dbReference>
<evidence type="ECO:0000313" key="4">
    <source>
        <dbReference type="Proteomes" id="UP000005018"/>
    </source>
</evidence>
<reference evidence="3 4" key="1">
    <citation type="journal article" date="2012" name="PLoS ONE">
        <title>Sequence and analysis of the genome of the pathogenic yeast Candida orthopsilosis.</title>
        <authorList>
            <person name="Riccombeni A."/>
            <person name="Vidanes G."/>
            <person name="Proux-Wera E."/>
            <person name="Wolfe K.H."/>
            <person name="Butler G."/>
        </authorList>
    </citation>
    <scope>NUCLEOTIDE SEQUENCE [LARGE SCALE GENOMIC DNA]</scope>
    <source>
        <strain evidence="3 4">Co 90-125</strain>
    </source>
</reference>
<dbReference type="eggNOG" id="ENOG502SF7T">
    <property type="taxonomic scope" value="Eukaryota"/>
</dbReference>
<dbReference type="HOGENOM" id="CLU_868776_0_0_1"/>
<keyword evidence="1" id="KW-0175">Coiled coil</keyword>
<gene>
    <name evidence="3" type="ORF">CORT_0A11670</name>
</gene>